<evidence type="ECO:0000256" key="2">
    <source>
        <dbReference type="ARBA" id="ARBA00023239"/>
    </source>
</evidence>
<accession>A0ABR7LMZ2</accession>
<dbReference type="PIRSF" id="PIRSF001365">
    <property type="entry name" value="DHDPS"/>
    <property type="match status" value="1"/>
</dbReference>
<evidence type="ECO:0000256" key="4">
    <source>
        <dbReference type="PIRNR" id="PIRNR001365"/>
    </source>
</evidence>
<dbReference type="EMBL" id="JABVEC010000006">
    <property type="protein sequence ID" value="MBC6465852.1"/>
    <property type="molecule type" value="Genomic_DNA"/>
</dbReference>
<dbReference type="PANTHER" id="PTHR12128">
    <property type="entry name" value="DIHYDRODIPICOLINATE SYNTHASE"/>
    <property type="match status" value="1"/>
</dbReference>
<keyword evidence="3" id="KW-0704">Schiff base</keyword>
<dbReference type="Gene3D" id="3.20.20.70">
    <property type="entry name" value="Aldolase class I"/>
    <property type="match status" value="1"/>
</dbReference>
<dbReference type="InterPro" id="IPR013785">
    <property type="entry name" value="Aldolase_TIM"/>
</dbReference>
<evidence type="ECO:0000256" key="1">
    <source>
        <dbReference type="ARBA" id="ARBA00007592"/>
    </source>
</evidence>
<dbReference type="PROSITE" id="PS00666">
    <property type="entry name" value="DHDPS_2"/>
    <property type="match status" value="1"/>
</dbReference>
<dbReference type="Proteomes" id="UP000805614">
    <property type="component" value="Unassembled WGS sequence"/>
</dbReference>
<dbReference type="SMART" id="SM01130">
    <property type="entry name" value="DHDPS"/>
    <property type="match status" value="1"/>
</dbReference>
<dbReference type="InterPro" id="IPR002220">
    <property type="entry name" value="DapA-like"/>
</dbReference>
<dbReference type="SUPFAM" id="SSF51569">
    <property type="entry name" value="Aldolase"/>
    <property type="match status" value="1"/>
</dbReference>
<dbReference type="PANTHER" id="PTHR12128:SF66">
    <property type="entry name" value="4-HYDROXY-2-OXOGLUTARATE ALDOLASE, MITOCHONDRIAL"/>
    <property type="match status" value="1"/>
</dbReference>
<proteinExistence type="inferred from homology"/>
<evidence type="ECO:0000256" key="3">
    <source>
        <dbReference type="ARBA" id="ARBA00023270"/>
    </source>
</evidence>
<dbReference type="InterPro" id="IPR020625">
    <property type="entry name" value="Schiff_base-form_aldolases_AS"/>
</dbReference>
<gene>
    <name evidence="5" type="ORF">HKK74_10130</name>
</gene>
<name>A0ABR7LMZ2_9ACTN</name>
<sequence length="307" mass="32068">MATTVDGRSLLRGVMVPLVTPMTRPGVPSADHAAGLLRALAGAGVHSLMLFGSNGEGPLLPASSLTGFATGVAEQWRELTGGRPVLATITGAGTGEALHRAEAVLPAEPDAVVLSPPIYYRHRDDEIVAHYAALAEVGVPVVAYNVPRYSNPLSPPLIDEIAAMPHVVGMKDSSNDLALLGHVIEAARRRPDFGVSQGAERQLLAGLRLGADGVVPGMANLAPRLPVELVDAHQAGRDADAERAQKVIDQMLALHDVRPGVPAVKAVLDERGLCPPHVAAPFVPCTPSERRALSALLGPYEAQLLHA</sequence>
<dbReference type="RefSeq" id="WP_187242875.1">
    <property type="nucleotide sequence ID" value="NZ_BAAAOK010000028.1"/>
</dbReference>
<dbReference type="Pfam" id="PF00701">
    <property type="entry name" value="DHDPS"/>
    <property type="match status" value="1"/>
</dbReference>
<keyword evidence="6" id="KW-1185">Reference proteome</keyword>
<keyword evidence="2 4" id="KW-0456">Lyase</keyword>
<comment type="similarity">
    <text evidence="1 4">Belongs to the DapA family.</text>
</comment>
<evidence type="ECO:0000313" key="5">
    <source>
        <dbReference type="EMBL" id="MBC6465852.1"/>
    </source>
</evidence>
<organism evidence="5 6">
    <name type="scientific">Actinomadura alba</name>
    <dbReference type="NCBI Taxonomy" id="406431"/>
    <lineage>
        <taxon>Bacteria</taxon>
        <taxon>Bacillati</taxon>
        <taxon>Actinomycetota</taxon>
        <taxon>Actinomycetes</taxon>
        <taxon>Streptosporangiales</taxon>
        <taxon>Thermomonosporaceae</taxon>
        <taxon>Actinomadura</taxon>
    </lineage>
</organism>
<dbReference type="CDD" id="cd00408">
    <property type="entry name" value="DHDPS-like"/>
    <property type="match status" value="1"/>
</dbReference>
<dbReference type="PRINTS" id="PR00146">
    <property type="entry name" value="DHPICSNTHASE"/>
</dbReference>
<comment type="caution">
    <text evidence="5">The sequence shown here is derived from an EMBL/GenBank/DDBJ whole genome shotgun (WGS) entry which is preliminary data.</text>
</comment>
<reference evidence="5 6" key="1">
    <citation type="submission" date="2020-06" db="EMBL/GenBank/DDBJ databases">
        <title>Actinomadura xiongansis sp. nov., isolated from soil of Baiyangdian.</title>
        <authorList>
            <person name="Zhang X."/>
        </authorList>
    </citation>
    <scope>NUCLEOTIDE SEQUENCE [LARGE SCALE GENOMIC DNA]</scope>
    <source>
        <strain evidence="5 6">HBUM206468</strain>
    </source>
</reference>
<protein>
    <submittedName>
        <fullName evidence="5">Dihydrodipicolinate synthase family protein</fullName>
    </submittedName>
</protein>
<evidence type="ECO:0000313" key="6">
    <source>
        <dbReference type="Proteomes" id="UP000805614"/>
    </source>
</evidence>